<dbReference type="InterPro" id="IPR043160">
    <property type="entry name" value="Dynein_C_barrel"/>
</dbReference>
<evidence type="ECO:0000256" key="20">
    <source>
        <dbReference type="SAM" id="MobiDB-lite"/>
    </source>
</evidence>
<dbReference type="EMBL" id="JAAPAO010000069">
    <property type="protein sequence ID" value="KAF4674130.1"/>
    <property type="molecule type" value="Genomic_DNA"/>
</dbReference>
<feature type="region of interest" description="Disordered" evidence="20">
    <location>
        <begin position="5122"/>
        <end position="5141"/>
    </location>
</feature>
<evidence type="ECO:0000256" key="7">
    <source>
        <dbReference type="ARBA" id="ARBA00022741"/>
    </source>
</evidence>
<dbReference type="Gene3D" id="1.10.8.720">
    <property type="entry name" value="Region D6 of dynein motor"/>
    <property type="match status" value="1"/>
</dbReference>
<evidence type="ECO:0000256" key="17">
    <source>
        <dbReference type="ARBA" id="ARBA00063032"/>
    </source>
</evidence>
<dbReference type="Pfam" id="PF12777">
    <property type="entry name" value="MT"/>
    <property type="match status" value="1"/>
</dbReference>
<dbReference type="FunFam" id="1.20.920.30:FF:000005">
    <property type="entry name" value="Dynein, axonemal, heavy chain 2"/>
    <property type="match status" value="1"/>
</dbReference>
<feature type="compositionally biased region" description="Low complexity" evidence="20">
    <location>
        <begin position="243"/>
        <end position="254"/>
    </location>
</feature>
<evidence type="ECO:0000256" key="18">
    <source>
        <dbReference type="ARBA" id="ARBA00077719"/>
    </source>
</evidence>
<dbReference type="GO" id="GO:0008569">
    <property type="term" value="F:minus-end-directed microtubule motor activity"/>
    <property type="evidence" value="ECO:0007669"/>
    <property type="project" value="InterPro"/>
</dbReference>
<accession>A0A7J6MSE6</accession>
<dbReference type="Gene3D" id="1.20.920.30">
    <property type="match status" value="1"/>
</dbReference>
<dbReference type="PANTHER" id="PTHR45703:SF32">
    <property type="entry name" value="DYNEINS HEAVY CHAIN"/>
    <property type="match status" value="1"/>
</dbReference>
<dbReference type="GO" id="GO:0005524">
    <property type="term" value="F:ATP binding"/>
    <property type="evidence" value="ECO:0007669"/>
    <property type="project" value="UniProtKB-KW"/>
</dbReference>
<dbReference type="FunFam" id="1.20.920.20:FF:000001">
    <property type="entry name" value="dynein heavy chain 2, axonemal"/>
    <property type="match status" value="1"/>
</dbReference>
<keyword evidence="5" id="KW-0493">Microtubule</keyword>
<evidence type="ECO:0000256" key="8">
    <source>
        <dbReference type="ARBA" id="ARBA00022840"/>
    </source>
</evidence>
<evidence type="ECO:0000313" key="23">
    <source>
        <dbReference type="Proteomes" id="UP000591131"/>
    </source>
</evidence>
<dbReference type="GO" id="GO:0045505">
    <property type="term" value="F:dynein intermediate chain binding"/>
    <property type="evidence" value="ECO:0007669"/>
    <property type="project" value="InterPro"/>
</dbReference>
<organism evidence="22 23">
    <name type="scientific">Perkinsus chesapeaki</name>
    <name type="common">Clam parasite</name>
    <name type="synonym">Perkinsus andrewsi</name>
    <dbReference type="NCBI Taxonomy" id="330153"/>
    <lineage>
        <taxon>Eukaryota</taxon>
        <taxon>Sar</taxon>
        <taxon>Alveolata</taxon>
        <taxon>Perkinsozoa</taxon>
        <taxon>Perkinsea</taxon>
        <taxon>Perkinsida</taxon>
        <taxon>Perkinsidae</taxon>
        <taxon>Perkinsus</taxon>
    </lineage>
</organism>
<dbReference type="GO" id="GO:0036159">
    <property type="term" value="P:inner dynein arm assembly"/>
    <property type="evidence" value="ECO:0007669"/>
    <property type="project" value="UniProtKB-ARBA"/>
</dbReference>
<protein>
    <recommendedName>
        <fullName evidence="18">Dynein-1, subspecies f</fullName>
    </recommendedName>
</protein>
<dbReference type="Gene3D" id="1.10.8.710">
    <property type="match status" value="1"/>
</dbReference>
<dbReference type="Pfam" id="PF12780">
    <property type="entry name" value="AAA_8"/>
    <property type="match status" value="1"/>
</dbReference>
<dbReference type="InterPro" id="IPR042228">
    <property type="entry name" value="Dynein_linker_3"/>
</dbReference>
<dbReference type="FunFam" id="1.10.8.710:FF:000001">
    <property type="entry name" value="Dynein axonemal heavy chain 2"/>
    <property type="match status" value="1"/>
</dbReference>
<evidence type="ECO:0000256" key="6">
    <source>
        <dbReference type="ARBA" id="ARBA00022737"/>
    </source>
</evidence>
<dbReference type="FunFam" id="3.40.50.300:FF:000049">
    <property type="entry name" value="Dynein, axonemal, heavy chain 5"/>
    <property type="match status" value="1"/>
</dbReference>
<comment type="caution">
    <text evidence="22">The sequence shown here is derived from an EMBL/GenBank/DDBJ whole genome shotgun (WGS) entry which is preliminary data.</text>
</comment>
<keyword evidence="7" id="KW-0547">Nucleotide-binding</keyword>
<dbReference type="Pfam" id="PF25007">
    <property type="entry name" value="DYH2-5-8_CC"/>
    <property type="match status" value="1"/>
</dbReference>
<feature type="compositionally biased region" description="Low complexity" evidence="20">
    <location>
        <begin position="5122"/>
        <end position="5131"/>
    </location>
</feature>
<keyword evidence="10" id="KW-0243">Dynein</keyword>
<dbReference type="Pfam" id="PF03028">
    <property type="entry name" value="Dynein_heavy"/>
    <property type="match status" value="1"/>
</dbReference>
<dbReference type="Pfam" id="PF12781">
    <property type="entry name" value="AAA_9"/>
    <property type="match status" value="1"/>
</dbReference>
<keyword evidence="13" id="KW-0505">Motor protein</keyword>
<evidence type="ECO:0000313" key="22">
    <source>
        <dbReference type="EMBL" id="KAF4674130.1"/>
    </source>
</evidence>
<dbReference type="InterPro" id="IPR043157">
    <property type="entry name" value="Dynein_AAA1S"/>
</dbReference>
<dbReference type="Gene3D" id="6.10.140.1060">
    <property type="match status" value="1"/>
</dbReference>
<dbReference type="Pfam" id="PF22597">
    <property type="entry name" value="DYN_lid"/>
    <property type="match status" value="1"/>
</dbReference>
<comment type="function">
    <text evidence="16">Force generating protein of eukaryotic cilia and flagella. Produces force towards the minus ends of microtubules. Dynein has ATPase activity; the force-producing power stroke is thought to occur on release of ADP. Required for assembly of the I1 inner arm complex and its targeting to the appropriate axoneme location. Also required for phototaxis.</text>
</comment>
<keyword evidence="4" id="KW-0963">Cytoplasm</keyword>
<evidence type="ECO:0000256" key="15">
    <source>
        <dbReference type="ARBA" id="ARBA00023273"/>
    </source>
</evidence>
<gene>
    <name evidence="22" type="ORF">FOL47_009667</name>
</gene>
<evidence type="ECO:0000256" key="9">
    <source>
        <dbReference type="ARBA" id="ARBA00022846"/>
    </source>
</evidence>
<dbReference type="Pfam" id="PF12775">
    <property type="entry name" value="AAA_7"/>
    <property type="match status" value="1"/>
</dbReference>
<evidence type="ECO:0000256" key="1">
    <source>
        <dbReference type="ARBA" id="ARBA00004230"/>
    </source>
</evidence>
<dbReference type="Pfam" id="PF12774">
    <property type="entry name" value="AAA_6"/>
    <property type="match status" value="1"/>
</dbReference>
<evidence type="ECO:0000256" key="11">
    <source>
        <dbReference type="ARBA" id="ARBA00023054"/>
    </source>
</evidence>
<keyword evidence="15" id="KW-0966">Cell projection</keyword>
<feature type="coiled-coil region" evidence="19">
    <location>
        <begin position="297"/>
        <end position="359"/>
    </location>
</feature>
<evidence type="ECO:0000256" key="19">
    <source>
        <dbReference type="SAM" id="Coils"/>
    </source>
</evidence>
<keyword evidence="23" id="KW-1185">Reference proteome</keyword>
<dbReference type="GO" id="GO:0060294">
    <property type="term" value="P:cilium movement involved in cell motility"/>
    <property type="evidence" value="ECO:0007669"/>
    <property type="project" value="UniProtKB-ARBA"/>
</dbReference>
<dbReference type="InterPro" id="IPR013594">
    <property type="entry name" value="Dynein_heavy_tail"/>
</dbReference>
<dbReference type="InterPro" id="IPR042222">
    <property type="entry name" value="Dynein_2_N"/>
</dbReference>
<keyword evidence="8" id="KW-0067">ATP-binding</keyword>
<dbReference type="Gene3D" id="1.20.1270.280">
    <property type="match status" value="1"/>
</dbReference>
<dbReference type="FunFam" id="3.40.50.300:FF:000044">
    <property type="entry name" value="Dynein heavy chain 5, axonemal"/>
    <property type="match status" value="1"/>
</dbReference>
<dbReference type="SUPFAM" id="SSF90257">
    <property type="entry name" value="Myosin rod fragments"/>
    <property type="match status" value="1"/>
</dbReference>
<dbReference type="InterPro" id="IPR041658">
    <property type="entry name" value="AAA_lid_11"/>
</dbReference>
<dbReference type="InterPro" id="IPR041466">
    <property type="entry name" value="Dynein_AAA5_ext"/>
</dbReference>
<dbReference type="InterPro" id="IPR024317">
    <property type="entry name" value="Dynein_heavy_chain_D4_dom"/>
</dbReference>
<dbReference type="Pfam" id="PF18198">
    <property type="entry name" value="AAA_lid_11"/>
    <property type="match status" value="1"/>
</dbReference>
<dbReference type="SMART" id="SM00382">
    <property type="entry name" value="AAA"/>
    <property type="match status" value="2"/>
</dbReference>
<dbReference type="Pfam" id="PF18199">
    <property type="entry name" value="Dynein_C"/>
    <property type="match status" value="1"/>
</dbReference>
<dbReference type="InterPro" id="IPR035699">
    <property type="entry name" value="AAA_6"/>
</dbReference>
<dbReference type="InterPro" id="IPR004273">
    <property type="entry name" value="Dynein_heavy_D6_P-loop"/>
</dbReference>
<dbReference type="Gene3D" id="1.20.140.100">
    <property type="entry name" value="Dynein heavy chain, N-terminal domain 2"/>
    <property type="match status" value="1"/>
</dbReference>
<dbReference type="SUPFAM" id="SSF52540">
    <property type="entry name" value="P-loop containing nucleoside triphosphate hydrolases"/>
    <property type="match status" value="4"/>
</dbReference>
<evidence type="ECO:0000256" key="10">
    <source>
        <dbReference type="ARBA" id="ARBA00023017"/>
    </source>
</evidence>
<dbReference type="FunFam" id="3.40.50.300:FF:002141">
    <property type="entry name" value="Dynein heavy chain"/>
    <property type="match status" value="1"/>
</dbReference>
<sequence>MVAAPSLQGSDGADGGHLDSKREANVQRREDDIRKKHRERLERKQKLWKAEDETIAAKKEAYREAKLSGDVARARRLRMAALENDYKDRCREVKIIARQQDWLIRATEAVMKAVECHKKADDLNEDIMDDCKHMRRTLIKERVQARQRRQDRLDNKERKRVGNIDRRDDIRQQQELARVHTLRDWVHSEKDKRMEAFAAAMDSGTIPRFLSRLPGPEDEGNTADMNESLASYFANSSTAAAESPPVGGSPSSSGMLAGSQRVEEEQAAGLGSGGEKESTILGDEYGLSEASSPTVALAVMNERLERSLRDKEKMRERMRLLEEELALCKVKKRSYRTDASRLKSEMEALKARAECLGDETSNNTEELRYWQKTAEEANKHLTDMSKSFTHEVRLLQRALECARGGKQQFKLTESADLVERLGRAVLQRDDAYREKMRLGAKVRELRQQVTALQSERNSLALKLNTANRQIGTLKESNKLLVNGSLLQQGTVQVVKSERKSPKNGASSEQENLAIPPVDTPVLGDDDFELELRAFEQRYMMLGEGSEGAEQLMSKLDSECRALRKSMDRYKEENASLETDLTQWRDLAEARLAEIFELENKVTRLSETTEKQNRLLAGAAVVEENEKEPVGNTEEEEQENVTEVETVKRSSVEAKETRELAGTLTRSLTEKWLLRDEGYKILYKGTQEINTGETVEVSVIERQSGEEGSKEVLATLEGMTYTMTVDPEYLLFCGFLLKASFELRYYQDCDPEDTSWVSEVVTLLGLVEEDDEEEGSKRLIIPEPSGSATIGDATVTVYQYTPVLFYATAYDGESGAVGAMKVDLTDIKAIVSTAFDVASCSAWFLARLQLPGVSEDNWTERVAKKVFDWAINPDAVSLYVWQKGDGTVKIFKHTRESEAKVGVAERLPKAIHTGRAKQFALFYKRSRTACNKENISDVVMFTVVKSDLLREGPMMVLNSVYAPMVTHAHGWPENIRKEFTEQFQNFLSSTIEAANLAKGTTVLYVPVDDLNDVEAVSKDKDLVQRLESCLIHWTRQIRDVTSSQGGALGGESEDPANQGPLGEIELWRLRDIDLSKLHGQLQSAELQRVLTVLEAAKSSYLKQFKSLEDVIHKGSLEARDNLKFLSVLREPCLELAEAGPAEVAALLPKILNCIRLVWSISTHYNTQDRIVGLLRRVSNEIIYRCQQGIQIESVFHGPHIEEAKKSLADSMSCGRAWREAYDRTVRLIAADKRAKPWDFPEGSIFAQVDAFIQRCSDLTDVCVGREQFALMSLGRDFPVFTGTKAHEITKSLSEIEFTFLRHVDRLWTAEYDILDVRAGKWHEDYGFVKLQMKDLEIMYTNVINSAFENVSTVESACDLIYNFYTLAKRERVMAFVQRKSSTVYGIFVGEQAAIKREFEQFRKHPLLPVAAEHPEYAGQALWAKGVILRLQRQWEAIDELIEGGVLADSKEQTTAREGFQNLCAQLEGYAVQTFNEWHNELKAMGGEDLPKRLTQSLICRPDDGNRNVPATAMTGPRGYLIENNFDKGLSRVLKEVYYWEKIQGAGIVVPYAAHDLSTHREQMRILREHVMRVVREYNDIIEALSPLERKLFTQHLRNLDRKIGPGIQKYTWTSQGIKEFFVRGACKECSKLHDIVMQYKSNHAKIMESCAAIESKLLIRIEKKVAYRASEFQQMQSSYKSHVEGYLVQHHQRITDLLLRTYQFFETHPPEIQREWRRYVESIDMVVLEALKRSMKNSLRELSRALNGDSKTEVTPLFKLFAMLEGHRMDFNPSMNQLKELLQNVCRDMTTTLTVVARLPRHFRQQKIANDIKKKEQLIKQGDTTEAATIIIPSAADDAAFEESLTSKGTYFEDVSKDDECVIKYVKEILKGFNQSAVQLGDRLKWWNTSYQPIISQDKDAFIRRYAKTERPLHVVAADIQRYKDLQLDIQQEDLKVVVGFIDADFTQLKNELIKHCQQWHAKLTELLHKNAKEQLDSILGYFTNNTRVLLSTPRNFDQLRDRIQLLDTCSNDVETMDERIRPVEDMYKKLTDFEVNTSEVETARRVSMRPRLEHFKDSLTEAEEILSKSKKVMKVQLENELQSFASTVKGLFENFGKRAPFSSEGTDTAAAMDMLDDFTEDLRRARKQEAEFLANLDLFKMDVTVYKELEKMSEQVESLKTIWGYRADWDDQMEEIRRAQFRDLQVEDMDAMATGYQKKCVKLRGSMGNWGVWQNLKKGIDEFRVAMPLITNLRSDAMRERHWKAIMEEIGREFDPQGEDFTLGKVFELELHKHSELVARLADEARKQYEIESSLEMIEGVWASMEIEMGEYKQTYVKIKSTEELFQTLEEHVLKLSDMKSSQFYLPFAEKVEKWEQMLANVSEIVETILAVQRSWMYLENIFVGSDDIRPHLPTESAWFDDVNAGFPKMLRAIYNRPNAIASCAGEKSGKMLKDLNDFMEKLEKIQKALDDYLERKRTLFPRFYFLSNDDLLEILGQAKEPELVQKHIKKCFEGIKVLDLVKTSQDKKTVYEAVGMISPDGEKVPFSKSVVLDPPVEGWLSQVERRMKDTLLKLLVTCQQSNCSPPKGLKKDKWVLKFPGQLLITAGQIAWTMSCQTALGKVAEGSKSAMRVCRKRQTKTIAKLTDMIRTPLSKVDRNKVVALITIEVHARDVQERLIALKCESPQHFNWLSQLRFELREMENGRGDPAIVTGMLELTGQQKDAAPVLSCVVLQTNTSNPYGYEYQGNNGRLVITPMTDRCYMTLTTAMHLKRGGAPQGPAGTGKTESVKDLGKGMAKYVIVFNCSDGLDYKSLGRMFSGLAQAGAWGCFDEFNRIEVEVLSVVAAQILCIQTALREERETFMFEENMIKLDKNCAVFITMNPGYAGRSELPDNLKSLFRPVAMMVPDLAMIAEIMLVSEGFMDFKPLAKKMVTLYTMMVQQMSKQDHYDFGLRSIKSVLNCAGALKRNEPEMSEAAILMRAINDMNAPKWVSQDKPLYTALLGDLFPGLELPDPDYGDLEKGIKEVLVDFKLQPTDHAVHKVIHTYETKITRHGNMLVGASLGGKSTAWKVLAETKSRLAKRNVGGYDRVLYYVLNPKSITMDELYGAYDLTTMEWTDGVFSTLMRQACQDEKADEKWIVLDGPVDTLWIESMNTVLDDNKVLTLINGDRISMPAQVSLLFEVEDLSVASPATVSRAGMVYFDVHDLGWAPYSQSWLAKLGTLNPAQFSGERLTEMADLFQKWVPRVLKARRGLPELVPISEINGVMSLCRLFECFGASLNYDGYGDKAGDVLEKAFLFCLVWSLGASVTEMARASLDSSIREIDGSVFPHGQTVYDYAMWSVEKTGEFSLWEDRLPNPFKPGDLPFHKIIVPTVDTLRHGNVVSTLVSHHHHVLLVGHTGTGKTVAAQQVLSDCNEDKSKWCSLVINLSAQTSSAMVQEIIEGRVEKRIKNKFGPPMSRRMVILVDDLNMPRKDFFGSQPPLELLRQWMDYECWYDRKKQSLRFIQDIQLVGAMGPPGGGRAVISRRLQSRFNLICVVNPSDSQVKRVFQTLCSHKLDSGFRDDLKAMSEVITTATTSLYSVIQEKFLPTPSKCHYLFNLRDVSKVFQGIYLAQPGNFEEKEKLLRLWLHECCRVFMDRLISEEDRIQFINEIDEVMDQSMQIRLKEVLQQDEHAYDIVFGGINLKNYEAENPPYEQMIDKKGLKMFMEAKLENYNDEMKGKAMDIVLFKDAIEHCLRVLRVIRMPRGNALLVGVGGSGRHCQTRLASYIAEYKCFQIEINKNYNHQKFRDDIKAIYEIAGVNSQNVTFLFSDTEICEESFLEDVSNILSSGEVPNLYASDELNQVRTALEKPAKEAGVPFGPEAIYDFFLSRIRENLHVVFCASPIGDGFRNYCRMYPSLVNCSTIDWFLSWPSEALTEVAMKFLSGAQGLPQEHVASVSSVFGSAHTAVVEYSHIMLETQKRHNYVTPTNYLELVQGYVTALREKGESIGGSADKLRNGLSKLMEARTQVEEMSVVLEKNQEIVSKKQKECQELMVVIVEKRANAAEQEKTVRADEVRIQAETKETEILAADAQADLDKAMPALQASEDALNKLDKKAIAEVKVYAKPPELVMKTMCAVMTVMEKPATWAQAKLELNDVNFLHRIKTFDKDNISNTTVKKIEKFTKDPSFTPTAVGKVSVAAGALCQWVHAMKVYAEVFREVEPKRLKLRRAAETLHAKQKQLAEAMEKLQQVQDTLATLKSQFDESNDAKETLTNQAEDLKTKLERAEKLVSGLAGEKDRWELSLEDYDEQIGHLVGDCLVAAAFQSYAGPFGSAMRDALVQDKWMPMVQELGIPFSDEFDFQDFMADPAEVRIWNLQGLPTDGFSTENGILVTRSRRWPLMVDPQNQANRWIRDMESKNDLRIFDPNTPNFMRTIERAIEYGKPCLMENVGEELDPSLEPVLAKNIVNTGGSLSIQIGESNLFYNPDFKFYLTTKLGNPHYTPEVSTKTTIVNFVVVEEGLSSQLLGVVVKKEEPQMEQQKSDLVVQVSKGKNRLAELENEILRLLSESKGSLLDDLNLVNTLNESKTISEAVTEQVEDAEKTMIRIDAARENYKASGDRAATLFFVLNDLVTVDPMYQFALEPYIKLFQSSIEKSAEQNPMVSGVEERVEVLNDFHTLAVYRFASRALFERHKLLLSLHITTRILASKNALALNEFNLFLRGAQTLDRATQAVNPAPDWISPVTWDNVTSLDRTSPDAFKGFQTSIEQGLREWKRWFMASEPEREPLPGEWESRLDPLQKLLVVRALRADRVLPAVGTFVSAKMGPKFVEPPNFDLEAIYDESDARIPLVFVLSPGMDPTPLLRGLAVSRGTEWKTISLGQGQAPKAEAMLRHGVEAGFWVFLANCHLSVSWLPALEKLVVHELEEKTPHAQFRLWLSSDPTPRFPIALLQKCMKMTTEPPRGLKANMARLLINLSEDQFTRCTQAGEYRKLLFSLVWFHAILLERKKFKNLGWNVPYDFNDSDFDICENILAMYLEEYPNEIPWEAIRYLIADANYGGRVTEHPDNKLLRAYVDEFFCPEAITMPKFPLSSLPTYHIPEETTLDGYRMYVRELPLNEPPEAFGQHVNAEISSALADAQALLATVISIQPASEASQAAQSEGASGSGGSSKDDMVMRVCDNLLEKLPEDMDYADISSRNDGDVSPLKIVLLQEIERYNMLLRKVRVSIHELKKGIAGFVVISEEQEAVMQSLSDGKVPNVWHSAYPSLKPLSSWIVDLISRIDQLSRWGLYETPKVFWLGGLTYPTGFLTAVLQQSARKSMVSVDTLSFDFIVMQTHDEATITAAPKEGAYVSKMILEGASWDIQHNHLTEPEPMELYSPVPIVHFKPVAKKKTTEPSLPKMYQCPLYLYPIRTGTRERPSFMIWVDLVSGERDASFWTKRGTALLLSIA</sequence>
<evidence type="ECO:0000256" key="13">
    <source>
        <dbReference type="ARBA" id="ARBA00023175"/>
    </source>
</evidence>
<dbReference type="OrthoDB" id="424516at2759"/>
<dbReference type="Gene3D" id="1.10.287.2620">
    <property type="match status" value="1"/>
</dbReference>
<dbReference type="InterPro" id="IPR013602">
    <property type="entry name" value="Dynein_heavy_linker"/>
</dbReference>
<dbReference type="GO" id="GO:0008017">
    <property type="term" value="F:microtubule binding"/>
    <property type="evidence" value="ECO:0007669"/>
    <property type="project" value="UniProtKB-ARBA"/>
</dbReference>
<dbReference type="Pfam" id="PF08393">
    <property type="entry name" value="DHC_N2"/>
    <property type="match status" value="1"/>
</dbReference>
<feature type="region of interest" description="Disordered" evidence="20">
    <location>
        <begin position="143"/>
        <end position="166"/>
    </location>
</feature>
<feature type="coiled-coil region" evidence="19">
    <location>
        <begin position="428"/>
        <end position="469"/>
    </location>
</feature>
<dbReference type="Gene3D" id="1.10.8.1220">
    <property type="match status" value="1"/>
</dbReference>
<dbReference type="Pfam" id="PF08385">
    <property type="entry name" value="DHC_N1"/>
    <property type="match status" value="1"/>
</dbReference>
<dbReference type="InterPro" id="IPR056759">
    <property type="entry name" value="DYH2-5-8_CC"/>
</dbReference>
<evidence type="ECO:0000256" key="12">
    <source>
        <dbReference type="ARBA" id="ARBA00023069"/>
    </source>
</evidence>
<dbReference type="InterPro" id="IPR027417">
    <property type="entry name" value="P-loop_NTPase"/>
</dbReference>
<keyword evidence="9" id="KW-0282">Flagellum</keyword>
<evidence type="ECO:0000256" key="3">
    <source>
        <dbReference type="ARBA" id="ARBA00008887"/>
    </source>
</evidence>
<dbReference type="FunFam" id="1.10.8.1220:FF:000001">
    <property type="entry name" value="Dynein axonemal heavy chain 5"/>
    <property type="match status" value="1"/>
</dbReference>
<dbReference type="FunFam" id="3.20.180.20:FF:000001">
    <property type="entry name" value="Dynein axonemal heavy chain 5"/>
    <property type="match status" value="1"/>
</dbReference>
<feature type="domain" description="AAA+ ATPase" evidence="21">
    <location>
        <begin position="3372"/>
        <end position="3525"/>
    </location>
</feature>
<proteinExistence type="inferred from homology"/>
<dbReference type="InterPro" id="IPR035706">
    <property type="entry name" value="AAA_9"/>
</dbReference>
<feature type="coiled-coil region" evidence="19">
    <location>
        <begin position="552"/>
        <end position="586"/>
    </location>
</feature>
<feature type="domain" description="AAA+ ATPase" evidence="21">
    <location>
        <begin position="2752"/>
        <end position="2890"/>
    </location>
</feature>
<keyword evidence="6" id="KW-0677">Repeat</keyword>
<keyword evidence="12" id="KW-0969">Cilium</keyword>
<dbReference type="InterPro" id="IPR024743">
    <property type="entry name" value="Dynein_HC_stalk"/>
</dbReference>
<feature type="region of interest" description="Disordered" evidence="20">
    <location>
        <begin position="1"/>
        <end position="43"/>
    </location>
</feature>
<feature type="coiled-coil region" evidence="19">
    <location>
        <begin position="4194"/>
        <end position="4263"/>
    </location>
</feature>
<dbReference type="Gene3D" id="1.10.472.130">
    <property type="match status" value="1"/>
</dbReference>
<dbReference type="InterPro" id="IPR003593">
    <property type="entry name" value="AAA+_ATPase"/>
</dbReference>
<feature type="compositionally biased region" description="Basic and acidic residues" evidence="20">
    <location>
        <begin position="14"/>
        <end position="43"/>
    </location>
</feature>
<keyword evidence="11 19" id="KW-0175">Coiled coil</keyword>
<comment type="subcellular location">
    <subcellularLocation>
        <location evidence="1">Cell projection</location>
        <location evidence="1">Cilium</location>
        <location evidence="1">Flagellum</location>
    </subcellularLocation>
    <subcellularLocation>
        <location evidence="2">Cytoplasm</location>
        <location evidence="2">Cytoskeleton</location>
        <location evidence="2">Cilium axoneme</location>
    </subcellularLocation>
</comment>
<name>A0A7J6MSE6_PERCH</name>
<evidence type="ECO:0000259" key="21">
    <source>
        <dbReference type="SMART" id="SM00382"/>
    </source>
</evidence>
<dbReference type="Gene3D" id="1.20.920.20">
    <property type="match status" value="1"/>
</dbReference>
<dbReference type="Proteomes" id="UP000591131">
    <property type="component" value="Unassembled WGS sequence"/>
</dbReference>
<dbReference type="Gene3D" id="3.40.50.300">
    <property type="entry name" value="P-loop containing nucleotide triphosphate hydrolases"/>
    <property type="match status" value="5"/>
</dbReference>
<comment type="subunit">
    <text evidence="17">The I1 inner arm complex (also known as the f dynein complex) is a two-headed isoform composed of two heavy chains (1-alpha and 1-beta), three intermediate chains and three light chains. I1 occupies a specific position proximal to the first radial spoke and repeats every 96 nm along the length of the axoneme.</text>
</comment>
<dbReference type="GO" id="GO:0005874">
    <property type="term" value="C:microtubule"/>
    <property type="evidence" value="ECO:0007669"/>
    <property type="project" value="UniProtKB-KW"/>
</dbReference>
<dbReference type="FunFam" id="3.10.490.20:FF:000008">
    <property type="entry name" value="dynein heavy chain 2, axonemal"/>
    <property type="match status" value="1"/>
</dbReference>
<dbReference type="GO" id="GO:0036156">
    <property type="term" value="C:inner dynein arm"/>
    <property type="evidence" value="ECO:0007669"/>
    <property type="project" value="UniProtKB-ARBA"/>
</dbReference>
<evidence type="ECO:0000256" key="16">
    <source>
        <dbReference type="ARBA" id="ARBA00054075"/>
    </source>
</evidence>
<dbReference type="FunFam" id="1.20.140.100:FF:000001">
    <property type="entry name" value="dynein heavy chain 17, axonemal"/>
    <property type="match status" value="1"/>
</dbReference>
<dbReference type="InterPro" id="IPR042219">
    <property type="entry name" value="AAA_lid_11_sf"/>
</dbReference>
<evidence type="ECO:0000256" key="5">
    <source>
        <dbReference type="ARBA" id="ARBA00022701"/>
    </source>
</evidence>
<dbReference type="FunFam" id="3.40.50.300:FF:000153">
    <property type="entry name" value="Dynein axonemal heavy chain 1"/>
    <property type="match status" value="1"/>
</dbReference>
<evidence type="ECO:0000256" key="4">
    <source>
        <dbReference type="ARBA" id="ARBA00022490"/>
    </source>
</evidence>
<dbReference type="Gene3D" id="3.10.490.20">
    <property type="match status" value="1"/>
</dbReference>
<comment type="similarity">
    <text evidence="3">Belongs to the dynein heavy chain family.</text>
</comment>
<dbReference type="GO" id="GO:0031514">
    <property type="term" value="C:motile cilium"/>
    <property type="evidence" value="ECO:0007669"/>
    <property type="project" value="UniProtKB-SubCell"/>
</dbReference>
<keyword evidence="14" id="KW-0206">Cytoskeleton</keyword>
<reference evidence="22 23" key="1">
    <citation type="submission" date="2020-04" db="EMBL/GenBank/DDBJ databases">
        <title>Perkinsus chesapeaki whole genome sequence.</title>
        <authorList>
            <person name="Bogema D.R."/>
        </authorList>
    </citation>
    <scope>NUCLEOTIDE SEQUENCE [LARGE SCALE GENOMIC DNA]</scope>
    <source>
        <strain evidence="22">ATCC PRA-425</strain>
    </source>
</reference>
<dbReference type="InterPro" id="IPR026983">
    <property type="entry name" value="DHC"/>
</dbReference>
<dbReference type="Pfam" id="PF17852">
    <property type="entry name" value="Dynein_AAA_lid"/>
    <property type="match status" value="1"/>
</dbReference>
<dbReference type="GO" id="GO:0051959">
    <property type="term" value="F:dynein light intermediate chain binding"/>
    <property type="evidence" value="ECO:0007669"/>
    <property type="project" value="InterPro"/>
</dbReference>
<feature type="coiled-coil region" evidence="19">
    <location>
        <begin position="4508"/>
        <end position="4535"/>
    </location>
</feature>
<feature type="region of interest" description="Disordered" evidence="20">
    <location>
        <begin position="239"/>
        <end position="279"/>
    </location>
</feature>
<evidence type="ECO:0000256" key="14">
    <source>
        <dbReference type="ARBA" id="ARBA00023212"/>
    </source>
</evidence>
<dbReference type="Gene3D" id="3.20.180.20">
    <property type="entry name" value="Dynein heavy chain, N-terminal domain 2"/>
    <property type="match status" value="1"/>
</dbReference>
<feature type="region of interest" description="Disordered" evidence="20">
    <location>
        <begin position="491"/>
        <end position="520"/>
    </location>
</feature>
<evidence type="ECO:0000256" key="2">
    <source>
        <dbReference type="ARBA" id="ARBA00004430"/>
    </source>
</evidence>
<dbReference type="InterPro" id="IPR054354">
    <property type="entry name" value="DYNC2H1-like_lid"/>
</dbReference>
<dbReference type="FunFam" id="1.10.287.2620:FF:000002">
    <property type="entry name" value="Dynein heavy chain 2, axonemal"/>
    <property type="match status" value="1"/>
</dbReference>
<dbReference type="Gene3D" id="1.20.58.1120">
    <property type="match status" value="1"/>
</dbReference>
<dbReference type="PANTHER" id="PTHR45703">
    <property type="entry name" value="DYNEIN HEAVY CHAIN"/>
    <property type="match status" value="1"/>
</dbReference>
<dbReference type="InterPro" id="IPR041228">
    <property type="entry name" value="Dynein_C"/>
</dbReference>